<sequence length="337" mass="37849">MSQIARSAVLIGFTSLCRQWALNPHELLCDSGLDPLLLRREDLYLPYARFAELLNRLAYRSGCGSVGLRLSHHHDYFIFGPFGLLLSQAESLAVVLQLAQQFVHLHAQGIRLEAHEQGEQLFVEYQLQLDSLVDLRQLLELGMGVVQQTMQSLFQAQWQPQQVCFAHACMGDEEEYRAAFACPVMFAQGRSGFYVSRDALTLKPVEQRRELTDFLLRRISQQTAQVASSAAQQVTVVLQSILSTGEVTLPVVARLLACHPRSLQQALQREGVSFRQLLAQVRFREAQQQLQLSTQSLTELALNLGYADETAFSRAFKRWSGMAPQLWRAAGDQGSTA</sequence>
<name>A0A1H7QXY6_9GAMM</name>
<keyword evidence="6" id="KW-1185">Reference proteome</keyword>
<dbReference type="Pfam" id="PF12833">
    <property type="entry name" value="HTH_18"/>
    <property type="match status" value="1"/>
</dbReference>
<dbReference type="InterPro" id="IPR020449">
    <property type="entry name" value="Tscrpt_reg_AraC-type_HTH"/>
</dbReference>
<dbReference type="PANTHER" id="PTHR47894:SF4">
    <property type="entry name" value="HTH-TYPE TRANSCRIPTIONAL REGULATOR GADX"/>
    <property type="match status" value="1"/>
</dbReference>
<dbReference type="InterPro" id="IPR018060">
    <property type="entry name" value="HTH_AraC"/>
</dbReference>
<accession>A0A1H7QXY6</accession>
<dbReference type="AlphaFoldDB" id="A0A1H7QXY6"/>
<gene>
    <name evidence="5" type="ORF">SAMN05216214_113112</name>
</gene>
<dbReference type="GO" id="GO:0000976">
    <property type="term" value="F:transcription cis-regulatory region binding"/>
    <property type="evidence" value="ECO:0007669"/>
    <property type="project" value="TreeGrafter"/>
</dbReference>
<keyword evidence="2" id="KW-0238">DNA-binding</keyword>
<dbReference type="InterPro" id="IPR032687">
    <property type="entry name" value="AraC-type_N"/>
</dbReference>
<evidence type="ECO:0000256" key="1">
    <source>
        <dbReference type="ARBA" id="ARBA00023015"/>
    </source>
</evidence>
<evidence type="ECO:0000313" key="6">
    <source>
        <dbReference type="Proteomes" id="UP000185766"/>
    </source>
</evidence>
<dbReference type="EMBL" id="FOAS01000013">
    <property type="protein sequence ID" value="SEL52846.1"/>
    <property type="molecule type" value="Genomic_DNA"/>
</dbReference>
<reference evidence="5 6" key="1">
    <citation type="submission" date="2016-10" db="EMBL/GenBank/DDBJ databases">
        <authorList>
            <person name="de Groot N.N."/>
        </authorList>
    </citation>
    <scope>NUCLEOTIDE SEQUENCE [LARGE SCALE GENOMIC DNA]</scope>
    <source>
        <strain evidence="5 6">JCM 19513</strain>
    </source>
</reference>
<protein>
    <submittedName>
        <fullName evidence="5">Helix-turn-helix domain-containing protein</fullName>
    </submittedName>
</protein>
<evidence type="ECO:0000256" key="2">
    <source>
        <dbReference type="ARBA" id="ARBA00023125"/>
    </source>
</evidence>
<evidence type="ECO:0000313" key="5">
    <source>
        <dbReference type="EMBL" id="SEL52846.1"/>
    </source>
</evidence>
<dbReference type="PROSITE" id="PS01124">
    <property type="entry name" value="HTH_ARAC_FAMILY_2"/>
    <property type="match status" value="1"/>
</dbReference>
<dbReference type="PANTHER" id="PTHR47894">
    <property type="entry name" value="HTH-TYPE TRANSCRIPTIONAL REGULATOR GADX"/>
    <property type="match status" value="1"/>
</dbReference>
<dbReference type="GO" id="GO:0003700">
    <property type="term" value="F:DNA-binding transcription factor activity"/>
    <property type="evidence" value="ECO:0007669"/>
    <property type="project" value="InterPro"/>
</dbReference>
<dbReference type="SMART" id="SM00342">
    <property type="entry name" value="HTH_ARAC"/>
    <property type="match status" value="1"/>
</dbReference>
<dbReference type="InterPro" id="IPR009057">
    <property type="entry name" value="Homeodomain-like_sf"/>
</dbReference>
<evidence type="ECO:0000259" key="4">
    <source>
        <dbReference type="PROSITE" id="PS01124"/>
    </source>
</evidence>
<dbReference type="Pfam" id="PF12625">
    <property type="entry name" value="Arabinose_bd"/>
    <property type="match status" value="1"/>
</dbReference>
<evidence type="ECO:0000256" key="3">
    <source>
        <dbReference type="ARBA" id="ARBA00023163"/>
    </source>
</evidence>
<dbReference type="Gene3D" id="1.10.10.60">
    <property type="entry name" value="Homeodomain-like"/>
    <property type="match status" value="1"/>
</dbReference>
<feature type="domain" description="HTH araC/xylS-type" evidence="4">
    <location>
        <begin position="232"/>
        <end position="330"/>
    </location>
</feature>
<dbReference type="Proteomes" id="UP000185766">
    <property type="component" value="Unassembled WGS sequence"/>
</dbReference>
<dbReference type="GO" id="GO:0005829">
    <property type="term" value="C:cytosol"/>
    <property type="evidence" value="ECO:0007669"/>
    <property type="project" value="TreeGrafter"/>
</dbReference>
<dbReference type="SUPFAM" id="SSF46689">
    <property type="entry name" value="Homeodomain-like"/>
    <property type="match status" value="1"/>
</dbReference>
<keyword evidence="1" id="KW-0805">Transcription regulation</keyword>
<proteinExistence type="predicted"/>
<dbReference type="PRINTS" id="PR00032">
    <property type="entry name" value="HTHARAC"/>
</dbReference>
<keyword evidence="3" id="KW-0804">Transcription</keyword>
<organism evidence="5 6">
    <name type="scientific">Atopomonas hussainii</name>
    <dbReference type="NCBI Taxonomy" id="1429083"/>
    <lineage>
        <taxon>Bacteria</taxon>
        <taxon>Pseudomonadati</taxon>
        <taxon>Pseudomonadota</taxon>
        <taxon>Gammaproteobacteria</taxon>
        <taxon>Pseudomonadales</taxon>
        <taxon>Pseudomonadaceae</taxon>
        <taxon>Atopomonas</taxon>
    </lineage>
</organism>
<dbReference type="RefSeq" id="WP_074869507.1">
    <property type="nucleotide sequence ID" value="NZ_FOAS01000013.1"/>
</dbReference>